<keyword evidence="2" id="KW-1185">Reference proteome</keyword>
<protein>
    <submittedName>
        <fullName evidence="1">Cullin-1</fullName>
    </submittedName>
</protein>
<dbReference type="Proteomes" id="UP001060215">
    <property type="component" value="Chromosome 10"/>
</dbReference>
<name>A0ACC0GCF2_9ERIC</name>
<dbReference type="EMBL" id="CM045767">
    <property type="protein sequence ID" value="KAI7998685.1"/>
    <property type="molecule type" value="Genomic_DNA"/>
</dbReference>
<evidence type="ECO:0000313" key="2">
    <source>
        <dbReference type="Proteomes" id="UP001060215"/>
    </source>
</evidence>
<comment type="caution">
    <text evidence="1">The sequence shown here is derived from an EMBL/GenBank/DDBJ whole genome shotgun (WGS) entry which is preliminary data.</text>
</comment>
<reference evidence="1 2" key="1">
    <citation type="journal article" date="2022" name="Plant J.">
        <title>Chromosome-level genome of Camellia lanceoleosa provides a valuable resource for understanding genome evolution and self-incompatibility.</title>
        <authorList>
            <person name="Gong W."/>
            <person name="Xiao S."/>
            <person name="Wang L."/>
            <person name="Liao Z."/>
            <person name="Chang Y."/>
            <person name="Mo W."/>
            <person name="Hu G."/>
            <person name="Li W."/>
            <person name="Zhao G."/>
            <person name="Zhu H."/>
            <person name="Hu X."/>
            <person name="Ji K."/>
            <person name="Xiang X."/>
            <person name="Song Q."/>
            <person name="Yuan D."/>
            <person name="Jin S."/>
            <person name="Zhang L."/>
        </authorList>
    </citation>
    <scope>NUCLEOTIDE SEQUENCE [LARGE SCALE GENOMIC DNA]</scope>
    <source>
        <strain evidence="1">SQ_2022a</strain>
    </source>
</reference>
<proteinExistence type="predicted"/>
<evidence type="ECO:0000313" key="1">
    <source>
        <dbReference type="EMBL" id="KAI7998685.1"/>
    </source>
</evidence>
<sequence length="174" mass="20034">MKVQHELLSVYATQLLEKEHSGCHALLRDDKVEDLSRMYRLFSKIPRGTALVKQAEDAASNKKADKKDVVGLQEQVFVRKVIELHDKYMAYVNNCFMNHTLFHKALREAFEKGGSEKLSDEAIEETLEKVVKLLAYISDKDLFAEFYRTKYPDKAEAAVWWSVHIKDGGNANLR</sequence>
<organism evidence="1 2">
    <name type="scientific">Camellia lanceoleosa</name>
    <dbReference type="NCBI Taxonomy" id="1840588"/>
    <lineage>
        <taxon>Eukaryota</taxon>
        <taxon>Viridiplantae</taxon>
        <taxon>Streptophyta</taxon>
        <taxon>Embryophyta</taxon>
        <taxon>Tracheophyta</taxon>
        <taxon>Spermatophyta</taxon>
        <taxon>Magnoliopsida</taxon>
        <taxon>eudicotyledons</taxon>
        <taxon>Gunneridae</taxon>
        <taxon>Pentapetalae</taxon>
        <taxon>asterids</taxon>
        <taxon>Ericales</taxon>
        <taxon>Theaceae</taxon>
        <taxon>Camellia</taxon>
    </lineage>
</organism>
<accession>A0ACC0GCF2</accession>
<gene>
    <name evidence="1" type="ORF">LOK49_LG10G00833</name>
</gene>